<evidence type="ECO:0000256" key="12">
    <source>
        <dbReference type="SAM" id="MobiDB-lite"/>
    </source>
</evidence>
<dbReference type="EMBL" id="BMOI01000001">
    <property type="protein sequence ID" value="GGK90319.1"/>
    <property type="molecule type" value="Genomic_DNA"/>
</dbReference>
<dbReference type="SUPFAM" id="SSF68923">
    <property type="entry name" value="PEP carboxykinase N-terminal domain"/>
    <property type="match status" value="1"/>
</dbReference>
<accession>A0A8H9G8R1</accession>
<evidence type="ECO:0000256" key="4">
    <source>
        <dbReference type="ARBA" id="ARBA00022432"/>
    </source>
</evidence>
<feature type="region of interest" description="Disordered" evidence="12">
    <location>
        <begin position="1"/>
        <end position="25"/>
    </location>
</feature>
<feature type="binding site" evidence="11">
    <location>
        <position position="459"/>
    </location>
    <ligand>
        <name>GTP</name>
        <dbReference type="ChEBI" id="CHEBI:37565"/>
    </ligand>
</feature>
<dbReference type="GO" id="GO:0030145">
    <property type="term" value="F:manganese ion binding"/>
    <property type="evidence" value="ECO:0007669"/>
    <property type="project" value="UniProtKB-UniRule"/>
</dbReference>
<reference evidence="16 18" key="3">
    <citation type="submission" date="2021-01" db="EMBL/GenBank/DDBJ databases">
        <title>Sequencing the genomes of 1000 actinobacteria strains.</title>
        <authorList>
            <person name="Klenk H.-P."/>
        </authorList>
    </citation>
    <scope>NUCLEOTIDE SEQUENCE [LARGE SCALE GENOMIC DNA]</scope>
    <source>
        <strain evidence="16 18">DSM 20542</strain>
    </source>
</reference>
<feature type="domain" description="Phosphoenolpyruvate carboxykinase GTP-utilising N-terminal" evidence="14">
    <location>
        <begin position="57"/>
        <end position="281"/>
    </location>
</feature>
<feature type="binding site" evidence="11">
    <location>
        <position position="311"/>
    </location>
    <ligand>
        <name>substrate</name>
    </ligand>
</feature>
<dbReference type="InterPro" id="IPR008210">
    <property type="entry name" value="PEP_carboxykinase_N"/>
</dbReference>
<feature type="binding site" evidence="11">
    <location>
        <begin position="312"/>
        <end position="317"/>
    </location>
    <ligand>
        <name>GTP</name>
        <dbReference type="ChEBI" id="CHEBI:37565"/>
    </ligand>
</feature>
<evidence type="ECO:0000256" key="6">
    <source>
        <dbReference type="ARBA" id="ARBA00022741"/>
    </source>
</evidence>
<dbReference type="InterPro" id="IPR018091">
    <property type="entry name" value="PEP_carboxykin_GTP_CS"/>
</dbReference>
<dbReference type="InterPro" id="IPR035078">
    <property type="entry name" value="PEP_carboxykinase_GTP_N"/>
</dbReference>
<dbReference type="CDD" id="cd00819">
    <property type="entry name" value="PEPCK_GTP"/>
    <property type="match status" value="1"/>
</dbReference>
<comment type="subunit">
    <text evidence="3 11">Monomer.</text>
</comment>
<evidence type="ECO:0000256" key="2">
    <source>
        <dbReference type="ARBA" id="ARBA00005796"/>
    </source>
</evidence>
<feature type="active site" evidence="11">
    <location>
        <position position="313"/>
    </location>
</feature>
<dbReference type="EMBL" id="JAFBCG010000001">
    <property type="protein sequence ID" value="MBM7801455.1"/>
    <property type="molecule type" value="Genomic_DNA"/>
</dbReference>
<feature type="binding site" evidence="11">
    <location>
        <position position="428"/>
    </location>
    <ligand>
        <name>GTP</name>
        <dbReference type="ChEBI" id="CHEBI:37565"/>
    </ligand>
</feature>
<evidence type="ECO:0000256" key="11">
    <source>
        <dbReference type="HAMAP-Rule" id="MF_00452"/>
    </source>
</evidence>
<reference evidence="15" key="2">
    <citation type="submission" date="2020-09" db="EMBL/GenBank/DDBJ databases">
        <authorList>
            <person name="Sun Q."/>
            <person name="Ohkuma M."/>
        </authorList>
    </citation>
    <scope>NUCLEOTIDE SEQUENCE</scope>
    <source>
        <strain evidence="15">JCM 1480</strain>
    </source>
</reference>
<dbReference type="InterPro" id="IPR035077">
    <property type="entry name" value="PEP_carboxykinase_GTP_C"/>
</dbReference>
<feature type="binding site" evidence="11">
    <location>
        <begin position="426"/>
        <end position="428"/>
    </location>
    <ligand>
        <name>substrate</name>
    </ligand>
</feature>
<dbReference type="SUPFAM" id="SSF53795">
    <property type="entry name" value="PEP carboxykinase-like"/>
    <property type="match status" value="1"/>
</dbReference>
<dbReference type="Pfam" id="PF00821">
    <property type="entry name" value="PEPCK_GTP"/>
    <property type="match status" value="1"/>
</dbReference>
<dbReference type="PROSITE" id="PS00505">
    <property type="entry name" value="PEPCK_GTP"/>
    <property type="match status" value="1"/>
</dbReference>
<feature type="binding site" evidence="11">
    <location>
        <position position="269"/>
    </location>
    <ligand>
        <name>Mn(2+)</name>
        <dbReference type="ChEBI" id="CHEBI:29035"/>
    </ligand>
</feature>
<dbReference type="Proteomes" id="UP000648535">
    <property type="component" value="Unassembled WGS sequence"/>
</dbReference>
<keyword evidence="15" id="KW-0808">Transferase</keyword>
<dbReference type="GO" id="GO:0004613">
    <property type="term" value="F:phosphoenolpyruvate carboxykinase (GTP) activity"/>
    <property type="evidence" value="ECO:0007669"/>
    <property type="project" value="UniProtKB-UniRule"/>
</dbReference>
<dbReference type="EC" id="4.1.1.32" evidence="11"/>
<dbReference type="GO" id="GO:0046327">
    <property type="term" value="P:glycerol biosynthetic process from pyruvate"/>
    <property type="evidence" value="ECO:0007669"/>
    <property type="project" value="TreeGrafter"/>
</dbReference>
<dbReference type="InterPro" id="IPR013035">
    <property type="entry name" value="PEP_carboxykinase_C"/>
</dbReference>
<feature type="domain" description="Phosphoenolpyruvate carboxykinase C-terminal P-loop" evidence="13">
    <location>
        <begin position="285"/>
        <end position="644"/>
    </location>
</feature>
<evidence type="ECO:0000256" key="10">
    <source>
        <dbReference type="ARBA" id="ARBA00023239"/>
    </source>
</evidence>
<dbReference type="AlphaFoldDB" id="A0A8H9G8R1"/>
<evidence type="ECO:0000256" key="5">
    <source>
        <dbReference type="ARBA" id="ARBA00022723"/>
    </source>
</evidence>
<feature type="region of interest" description="Disordered" evidence="12">
    <location>
        <begin position="650"/>
        <end position="697"/>
    </location>
</feature>
<evidence type="ECO:0000256" key="9">
    <source>
        <dbReference type="ARBA" id="ARBA00023211"/>
    </source>
</evidence>
<dbReference type="FunFam" id="3.40.449.10:FF:000005">
    <property type="entry name" value="Phosphoenolpyruvate carboxykinase [GTP]"/>
    <property type="match status" value="1"/>
</dbReference>
<evidence type="ECO:0000259" key="14">
    <source>
        <dbReference type="Pfam" id="PF17297"/>
    </source>
</evidence>
<dbReference type="Pfam" id="PF17297">
    <property type="entry name" value="PEPCK_N"/>
    <property type="match status" value="1"/>
</dbReference>
<keyword evidence="11" id="KW-0963">Cytoplasm</keyword>
<dbReference type="GO" id="GO:0005525">
    <property type="term" value="F:GTP binding"/>
    <property type="evidence" value="ECO:0007669"/>
    <property type="project" value="UniProtKB-UniRule"/>
</dbReference>
<feature type="binding site" evidence="11">
    <location>
        <begin position="553"/>
        <end position="556"/>
    </location>
    <ligand>
        <name>GTP</name>
        <dbReference type="ChEBI" id="CHEBI:37565"/>
    </ligand>
</feature>
<keyword evidence="9 11" id="KW-0464">Manganese</keyword>
<keyword evidence="15" id="KW-0418">Kinase</keyword>
<dbReference type="PANTHER" id="PTHR11561:SF0">
    <property type="entry name" value="PHOSPHOENOLPYRUVATE CARBOXYKINASE [GTP]-RELATED"/>
    <property type="match status" value="1"/>
</dbReference>
<evidence type="ECO:0000313" key="16">
    <source>
        <dbReference type="EMBL" id="MBM7801455.1"/>
    </source>
</evidence>
<dbReference type="NCBIfam" id="NF003253">
    <property type="entry name" value="PRK04210.1"/>
    <property type="match status" value="1"/>
</dbReference>
<dbReference type="UniPathway" id="UPA00138"/>
<name>A0A8H9G8R1_9MICO</name>
<evidence type="ECO:0000313" key="17">
    <source>
        <dbReference type="Proteomes" id="UP000648535"/>
    </source>
</evidence>
<protein>
    <recommendedName>
        <fullName evidence="11">Phosphoenolpyruvate carboxykinase [GTP]</fullName>
        <shortName evidence="11">PEP carboxykinase</shortName>
        <shortName evidence="11">PEPCK</shortName>
        <ecNumber evidence="11">4.1.1.32</ecNumber>
    </recommendedName>
    <alternativeName>
        <fullName evidence="11">GTP-dependent phosphoenolpyruvate carboxykinase</fullName>
        <shortName evidence="11">GTP-PEPCK</shortName>
    </alternativeName>
</protein>
<keyword evidence="4 11" id="KW-0312">Gluconeogenesis</keyword>
<dbReference type="GO" id="GO:0006107">
    <property type="term" value="P:oxaloacetate metabolic process"/>
    <property type="evidence" value="ECO:0007669"/>
    <property type="project" value="TreeGrafter"/>
</dbReference>
<comment type="cofactor">
    <cofactor evidence="11">
        <name>Mn(2+)</name>
        <dbReference type="ChEBI" id="CHEBI:29035"/>
    </cofactor>
    <text evidence="11">Binds 1 Mn(2+) ion per subunit.</text>
</comment>
<keyword evidence="15" id="KW-0670">Pyruvate</keyword>
<keyword evidence="6 11" id="KW-0547">Nucleotide-binding</keyword>
<keyword evidence="7 11" id="KW-0210">Decarboxylase</keyword>
<dbReference type="GO" id="GO:0006094">
    <property type="term" value="P:gluconeogenesis"/>
    <property type="evidence" value="ECO:0007669"/>
    <property type="project" value="UniProtKB-UniRule"/>
</dbReference>
<organism evidence="15 17">
    <name type="scientific">Curtobacterium luteum</name>
    <dbReference type="NCBI Taxonomy" id="33881"/>
    <lineage>
        <taxon>Bacteria</taxon>
        <taxon>Bacillati</taxon>
        <taxon>Actinomycetota</taxon>
        <taxon>Actinomycetes</taxon>
        <taxon>Micrococcales</taxon>
        <taxon>Microbacteriaceae</taxon>
        <taxon>Curtobacterium</taxon>
    </lineage>
</organism>
<evidence type="ECO:0000256" key="1">
    <source>
        <dbReference type="ARBA" id="ARBA00004742"/>
    </source>
</evidence>
<dbReference type="GO" id="GO:0005829">
    <property type="term" value="C:cytosol"/>
    <property type="evidence" value="ECO:0007669"/>
    <property type="project" value="TreeGrafter"/>
</dbReference>
<gene>
    <name evidence="11 15" type="primary">pckG</name>
    <name evidence="15" type="ORF">GCM10009769_05500</name>
    <name evidence="16" type="ORF">JOE58_000706</name>
</gene>
<dbReference type="GO" id="GO:0019543">
    <property type="term" value="P:propionate catabolic process"/>
    <property type="evidence" value="ECO:0007669"/>
    <property type="project" value="TreeGrafter"/>
</dbReference>
<evidence type="ECO:0000313" key="15">
    <source>
        <dbReference type="EMBL" id="GGK90319.1"/>
    </source>
</evidence>
<dbReference type="GO" id="GO:0071333">
    <property type="term" value="P:cellular response to glucose stimulus"/>
    <property type="evidence" value="ECO:0007669"/>
    <property type="project" value="TreeGrafter"/>
</dbReference>
<feature type="binding site" evidence="11">
    <location>
        <begin position="260"/>
        <end position="262"/>
    </location>
    <ligand>
        <name>substrate</name>
    </ligand>
</feature>
<evidence type="ECO:0000256" key="7">
    <source>
        <dbReference type="ARBA" id="ARBA00022793"/>
    </source>
</evidence>
<comment type="similarity">
    <text evidence="2 11">Belongs to the phosphoenolpyruvate carboxykinase [GTP] family.</text>
</comment>
<dbReference type="HAMAP" id="MF_00452">
    <property type="entry name" value="PEPCK_GTP"/>
    <property type="match status" value="1"/>
</dbReference>
<evidence type="ECO:0000313" key="18">
    <source>
        <dbReference type="Proteomes" id="UP000746584"/>
    </source>
</evidence>
<feature type="binding site" evidence="11">
    <location>
        <position position="117"/>
    </location>
    <ligand>
        <name>substrate</name>
    </ligand>
</feature>
<comment type="caution">
    <text evidence="15">The sequence shown here is derived from an EMBL/GenBank/DDBJ whole genome shotgun (WGS) entry which is preliminary data.</text>
</comment>
<dbReference type="Proteomes" id="UP000746584">
    <property type="component" value="Unassembled WGS sequence"/>
</dbReference>
<feature type="compositionally biased region" description="Low complexity" evidence="12">
    <location>
        <begin position="650"/>
        <end position="684"/>
    </location>
</feature>
<comment type="function">
    <text evidence="11">Catalyzes the conversion of oxaloacetate (OAA) to phosphoenolpyruvate (PEP), the rate-limiting step in the metabolic pathway that produces glucose from lactate and other precursors derived from the citric acid cycle.</text>
</comment>
<feature type="binding site" evidence="11">
    <location>
        <position position="336"/>
    </location>
    <ligand>
        <name>Mn(2+)</name>
        <dbReference type="ChEBI" id="CHEBI:29035"/>
    </ligand>
</feature>
<comment type="catalytic activity">
    <reaction evidence="11">
        <text>oxaloacetate + GTP = phosphoenolpyruvate + GDP + CO2</text>
        <dbReference type="Rhea" id="RHEA:10388"/>
        <dbReference type="ChEBI" id="CHEBI:16452"/>
        <dbReference type="ChEBI" id="CHEBI:16526"/>
        <dbReference type="ChEBI" id="CHEBI:37565"/>
        <dbReference type="ChEBI" id="CHEBI:58189"/>
        <dbReference type="ChEBI" id="CHEBI:58702"/>
        <dbReference type="EC" id="4.1.1.32"/>
    </reaction>
</comment>
<feature type="compositionally biased region" description="Basic and acidic residues" evidence="12">
    <location>
        <begin position="1"/>
        <end position="14"/>
    </location>
</feature>
<dbReference type="GO" id="GO:0016301">
    <property type="term" value="F:kinase activity"/>
    <property type="evidence" value="ECO:0007669"/>
    <property type="project" value="UniProtKB-KW"/>
</dbReference>
<reference evidence="15" key="1">
    <citation type="journal article" date="2014" name="Int. J. Syst. Evol. Microbiol.">
        <title>Complete genome sequence of Corynebacterium casei LMG S-19264T (=DSM 44701T), isolated from a smear-ripened cheese.</title>
        <authorList>
            <consortium name="US DOE Joint Genome Institute (JGI-PGF)"/>
            <person name="Walter F."/>
            <person name="Albersmeier A."/>
            <person name="Kalinowski J."/>
            <person name="Ruckert C."/>
        </authorList>
    </citation>
    <scope>NUCLEOTIDE SEQUENCE</scope>
    <source>
        <strain evidence="15">JCM 1480</strain>
    </source>
</reference>
<evidence type="ECO:0000259" key="13">
    <source>
        <dbReference type="Pfam" id="PF00821"/>
    </source>
</evidence>
<dbReference type="PANTHER" id="PTHR11561">
    <property type="entry name" value="PHOSPHOENOLPYRUVATE CARBOXYKINASE"/>
    <property type="match status" value="1"/>
</dbReference>
<keyword evidence="10 11" id="KW-0456">Lyase</keyword>
<sequence>MTMTDTNRDRRFGDAETGPIPAADVHRHAHPPVAACSSVEVPDGAHRHGVANRELADWVVRTALLTRPDEVVWCDGSDAEWTRLTDRMVEEGSLIRLDPGLRPDSFLARSTPDDVARMEDRTFICTSDPADAGPTNNWREPRSMHAELSGLFAESMRGRTMYVVPYSMGPVGGAISQLGVQVTDSAYAAVSLALMARVGDDALEHIGPDTAWVAGVHSVGYPLRNPDGTRRPDVAWPSNPTKYISHFPKERAIWSFGSGYGGNALLSKKCFALRIGSTIARDEGWLAEHMLLLKLTDPDGRALHVAAAFPSACGKTNLAMLQPTLPGWRVETIGDDIAWLRPGADGRLYAINPEAGIFGVAPGTSVATNPVAMDTMRKRTIFTNVALTEDGDVWWEGLTDEPPAHLIDWRGEHWTPASGTSAAHPNARFTSPIEQCRTLADDWYEQDGVPVDAILFGGRRATNVPLVVETDSWAHGVFAGATVSSERTAAQEGTVGELRRDPFGMLPFVGYDMGSHWQHWLDVGEALGAAAPKVFQVNWFRKGEDGTFLWPGFGENARVLAWIADRVTRPGAATTRGTPLGAVPAEGALDVSGLGLSGTSLQALHDVDPASWLDEADRTEEFFTSLGATVPAAVWAQLEALRARLEAAATERGATATERGTAATERGTTATERGTAATERGAAAPERGTSASVGVAA</sequence>
<keyword evidence="5 11" id="KW-0479">Metal-binding</keyword>
<dbReference type="GO" id="GO:0033993">
    <property type="term" value="P:response to lipid"/>
    <property type="evidence" value="ECO:0007669"/>
    <property type="project" value="TreeGrafter"/>
</dbReference>
<evidence type="ECO:0000256" key="3">
    <source>
        <dbReference type="ARBA" id="ARBA00011245"/>
    </source>
</evidence>
<keyword evidence="8 11" id="KW-0342">GTP-binding</keyword>
<comment type="pathway">
    <text evidence="1 11">Carbohydrate biosynthesis; gluconeogenesis.</text>
</comment>
<proteinExistence type="inferred from homology"/>
<dbReference type="InterPro" id="IPR008209">
    <property type="entry name" value="PEP_carboxykinase_GTP"/>
</dbReference>
<feature type="binding site" evidence="11">
    <location>
        <position position="289"/>
    </location>
    <ligand>
        <name>Mn(2+)</name>
        <dbReference type="ChEBI" id="CHEBI:29035"/>
    </ligand>
</feature>
<dbReference type="Gene3D" id="3.90.228.20">
    <property type="match status" value="1"/>
</dbReference>
<dbReference type="Gene3D" id="2.170.8.10">
    <property type="entry name" value="Phosphoenolpyruvate Carboxykinase, domain 2"/>
    <property type="match status" value="1"/>
</dbReference>
<dbReference type="GO" id="GO:0042594">
    <property type="term" value="P:response to starvation"/>
    <property type="evidence" value="ECO:0007669"/>
    <property type="project" value="TreeGrafter"/>
</dbReference>
<evidence type="ECO:0000256" key="8">
    <source>
        <dbReference type="ARBA" id="ARBA00023134"/>
    </source>
</evidence>
<keyword evidence="18" id="KW-1185">Reference proteome</keyword>
<dbReference type="RefSeq" id="WP_229727820.1">
    <property type="nucleotide sequence ID" value="NZ_BMOI01000001.1"/>
</dbReference>
<dbReference type="Gene3D" id="3.40.449.10">
    <property type="entry name" value="Phosphoenolpyruvate Carboxykinase, domain 1"/>
    <property type="match status" value="1"/>
</dbReference>
<comment type="subcellular location">
    <subcellularLocation>
        <location evidence="11">Cytoplasm</location>
    </subcellularLocation>
</comment>